<dbReference type="PANTHER" id="PTHR19965">
    <property type="entry name" value="RNA AND EXPORT FACTOR BINDING PROTEIN"/>
    <property type="match status" value="1"/>
</dbReference>
<protein>
    <submittedName>
        <fullName evidence="5">Similar to ALWAYS EARLY 4</fullName>
    </submittedName>
</protein>
<evidence type="ECO:0000256" key="3">
    <source>
        <dbReference type="SAM" id="MobiDB-lite"/>
    </source>
</evidence>
<dbReference type="CDD" id="cd12680">
    <property type="entry name" value="RRM_THOC4"/>
    <property type="match status" value="1"/>
</dbReference>
<dbReference type="InterPro" id="IPR012677">
    <property type="entry name" value="Nucleotide-bd_a/b_plait_sf"/>
</dbReference>
<gene>
    <name evidence="5" type="ORF">Acr_00g0063440</name>
</gene>
<feature type="compositionally biased region" description="Basic residues" evidence="3">
    <location>
        <begin position="149"/>
        <end position="164"/>
    </location>
</feature>
<keyword evidence="6" id="KW-1185">Reference proteome</keyword>
<feature type="region of interest" description="Disordered" evidence="3">
    <location>
        <begin position="1"/>
        <end position="24"/>
    </location>
</feature>
<dbReference type="Pfam" id="PF00076">
    <property type="entry name" value="RRM_1"/>
    <property type="match status" value="1"/>
</dbReference>
<dbReference type="InterPro" id="IPR000504">
    <property type="entry name" value="RRM_dom"/>
</dbReference>
<dbReference type="GO" id="GO:0006406">
    <property type="term" value="P:mRNA export from nucleus"/>
    <property type="evidence" value="ECO:0007669"/>
    <property type="project" value="TreeGrafter"/>
</dbReference>
<feature type="region of interest" description="Disordered" evidence="3">
    <location>
        <begin position="329"/>
        <end position="348"/>
    </location>
</feature>
<dbReference type="SUPFAM" id="SSF54928">
    <property type="entry name" value="RNA-binding domain, RBD"/>
    <property type="match status" value="1"/>
</dbReference>
<evidence type="ECO:0000256" key="1">
    <source>
        <dbReference type="ARBA" id="ARBA00022884"/>
    </source>
</evidence>
<dbReference type="GO" id="GO:0005634">
    <property type="term" value="C:nucleus"/>
    <property type="evidence" value="ECO:0007669"/>
    <property type="project" value="TreeGrafter"/>
</dbReference>
<feature type="domain" description="RRM" evidence="4">
    <location>
        <begin position="231"/>
        <end position="308"/>
    </location>
</feature>
<dbReference type="Proteomes" id="UP000585474">
    <property type="component" value="Unassembled WGS sequence"/>
</dbReference>
<dbReference type="OrthoDB" id="1049195at2759"/>
<reference evidence="6" key="1">
    <citation type="submission" date="2019-07" db="EMBL/GenBank/DDBJ databases">
        <title>De Novo Assembly of kiwifruit Actinidia rufa.</title>
        <authorList>
            <person name="Sugita-Konishi S."/>
            <person name="Sato K."/>
            <person name="Mori E."/>
            <person name="Abe Y."/>
            <person name="Kisaki G."/>
            <person name="Hamano K."/>
            <person name="Suezawa K."/>
            <person name="Otani M."/>
            <person name="Fukuda T."/>
            <person name="Manabe T."/>
            <person name="Gomi K."/>
            <person name="Tabuchi M."/>
            <person name="Akimitsu K."/>
            <person name="Kataoka I."/>
        </authorList>
    </citation>
    <scope>NUCLEOTIDE SEQUENCE [LARGE SCALE GENOMIC DNA]</scope>
    <source>
        <strain evidence="6">cv. Fuchu</strain>
    </source>
</reference>
<evidence type="ECO:0000256" key="2">
    <source>
        <dbReference type="PROSITE-ProRule" id="PRU00176"/>
    </source>
</evidence>
<feature type="compositionally biased region" description="Polar residues" evidence="3">
    <location>
        <begin position="339"/>
        <end position="348"/>
    </location>
</feature>
<evidence type="ECO:0000313" key="5">
    <source>
        <dbReference type="EMBL" id="GFS39528.1"/>
    </source>
</evidence>
<dbReference type="EMBL" id="BJWL01000333">
    <property type="protein sequence ID" value="GFS39528.1"/>
    <property type="molecule type" value="Genomic_DNA"/>
</dbReference>
<feature type="compositionally biased region" description="Gly residues" evidence="3">
    <location>
        <begin position="165"/>
        <end position="175"/>
    </location>
</feature>
<dbReference type="PANTHER" id="PTHR19965:SF33">
    <property type="entry name" value="THO COMPLEX SUBUNIT 4D"/>
    <property type="match status" value="1"/>
</dbReference>
<comment type="caution">
    <text evidence="5">The sequence shown here is derived from an EMBL/GenBank/DDBJ whole genome shotgun (WGS) entry which is preliminary data.</text>
</comment>
<dbReference type="PROSITE" id="PS50102">
    <property type="entry name" value="RRM"/>
    <property type="match status" value="1"/>
</dbReference>
<dbReference type="AlphaFoldDB" id="A0A7J0DP83"/>
<feature type="region of interest" description="Disordered" evidence="3">
    <location>
        <begin position="147"/>
        <end position="187"/>
    </location>
</feature>
<dbReference type="GO" id="GO:0003729">
    <property type="term" value="F:mRNA binding"/>
    <property type="evidence" value="ECO:0007669"/>
    <property type="project" value="TreeGrafter"/>
</dbReference>
<proteinExistence type="predicted"/>
<evidence type="ECO:0000313" key="6">
    <source>
        <dbReference type="Proteomes" id="UP000585474"/>
    </source>
</evidence>
<dbReference type="SMART" id="SM00360">
    <property type="entry name" value="RRM"/>
    <property type="match status" value="1"/>
</dbReference>
<evidence type="ECO:0000259" key="4">
    <source>
        <dbReference type="PROSITE" id="PS50102"/>
    </source>
</evidence>
<name>A0A7J0DP83_9ERIC</name>
<keyword evidence="1 2" id="KW-0694">RNA-binding</keyword>
<sequence>MPSEMRRGNQITRIRPGSSGSCRRTGIGSCCALTTSYPLTDLRRKTDPRGVLHDDLYRILQCPEAAGQGALRTESRVWTPASSFSFFSLSSLSPDPSAALWFFWGKNTDTSLRYWPNSVNPSIFQKLQVFLITKTAIDMSLDDMIKNSRNSRRGRGQGRARRGRGAGGSFSGGRMTGAPHRGPLRVNTQPSPYAIAKASSKSWIPKSFPWRRDLFEDSLRAAGLPGVENGTKLYISNLDTGVTNEDIRELFLEFGQLKRHAVHYDQNGRPNGSAEVVFARRSDAFQALKRYNNVQLDGKPMKIEIIGTNSEIPASARVNVVRGVNGRRTVAMPGGHSRGSATVSRGSG</sequence>
<dbReference type="Gene3D" id="3.30.70.330">
    <property type="match status" value="1"/>
</dbReference>
<accession>A0A7J0DP83</accession>
<dbReference type="InterPro" id="IPR051229">
    <property type="entry name" value="ALYREF_mRNA_export"/>
</dbReference>
<organism evidence="5 6">
    <name type="scientific">Actinidia rufa</name>
    <dbReference type="NCBI Taxonomy" id="165716"/>
    <lineage>
        <taxon>Eukaryota</taxon>
        <taxon>Viridiplantae</taxon>
        <taxon>Streptophyta</taxon>
        <taxon>Embryophyta</taxon>
        <taxon>Tracheophyta</taxon>
        <taxon>Spermatophyta</taxon>
        <taxon>Magnoliopsida</taxon>
        <taxon>eudicotyledons</taxon>
        <taxon>Gunneridae</taxon>
        <taxon>Pentapetalae</taxon>
        <taxon>asterids</taxon>
        <taxon>Ericales</taxon>
        <taxon>Actinidiaceae</taxon>
        <taxon>Actinidia</taxon>
    </lineage>
</organism>
<dbReference type="InterPro" id="IPR035979">
    <property type="entry name" value="RBD_domain_sf"/>
</dbReference>